<dbReference type="RefSeq" id="XP_013396864.1">
    <property type="nucleotide sequence ID" value="XM_013541410.1"/>
</dbReference>
<dbReference type="InParanoid" id="A0A1S3IHA0"/>
<dbReference type="InterPro" id="IPR029063">
    <property type="entry name" value="SAM-dependent_MTases_sf"/>
</dbReference>
<evidence type="ECO:0000313" key="3">
    <source>
        <dbReference type="RefSeq" id="XP_013396864.1"/>
    </source>
</evidence>
<dbReference type="GO" id="GO:0031902">
    <property type="term" value="C:late endosome membrane"/>
    <property type="evidence" value="ECO:0007669"/>
    <property type="project" value="TreeGrafter"/>
</dbReference>
<organism evidence="2 3">
    <name type="scientific">Lingula anatina</name>
    <name type="common">Brachiopod</name>
    <name type="synonym">Lingula unguis</name>
    <dbReference type="NCBI Taxonomy" id="7574"/>
    <lineage>
        <taxon>Eukaryota</taxon>
        <taxon>Metazoa</taxon>
        <taxon>Spiralia</taxon>
        <taxon>Lophotrochozoa</taxon>
        <taxon>Brachiopoda</taxon>
        <taxon>Linguliformea</taxon>
        <taxon>Lingulata</taxon>
        <taxon>Lingulida</taxon>
        <taxon>Linguloidea</taxon>
        <taxon>Lingulidae</taxon>
        <taxon>Lingula</taxon>
    </lineage>
</organism>
<reference evidence="3" key="1">
    <citation type="submission" date="2025-08" db="UniProtKB">
        <authorList>
            <consortium name="RefSeq"/>
        </authorList>
    </citation>
    <scope>IDENTIFICATION</scope>
    <source>
        <tissue evidence="3">Gonads</tissue>
    </source>
</reference>
<evidence type="ECO:0000259" key="1">
    <source>
        <dbReference type="Pfam" id="PF05050"/>
    </source>
</evidence>
<gene>
    <name evidence="3" type="primary">LOC106163737</name>
</gene>
<dbReference type="Proteomes" id="UP000085678">
    <property type="component" value="Unplaced"/>
</dbReference>
<dbReference type="InterPro" id="IPR006342">
    <property type="entry name" value="FkbM_mtfrase"/>
</dbReference>
<dbReference type="GO" id="GO:0005886">
    <property type="term" value="C:plasma membrane"/>
    <property type="evidence" value="ECO:0007669"/>
    <property type="project" value="TreeGrafter"/>
</dbReference>
<dbReference type="Pfam" id="PF05050">
    <property type="entry name" value="Methyltransf_21"/>
    <property type="match status" value="1"/>
</dbReference>
<dbReference type="SUPFAM" id="SSF53335">
    <property type="entry name" value="S-adenosyl-L-methionine-dependent methyltransferases"/>
    <property type="match status" value="1"/>
</dbReference>
<dbReference type="GO" id="GO:0016197">
    <property type="term" value="P:endosomal transport"/>
    <property type="evidence" value="ECO:0007669"/>
    <property type="project" value="TreeGrafter"/>
</dbReference>
<dbReference type="GeneID" id="106163737"/>
<dbReference type="PANTHER" id="PTHR34009">
    <property type="entry name" value="PROTEIN STAR"/>
    <property type="match status" value="1"/>
</dbReference>
<protein>
    <submittedName>
        <fullName evidence="3">Uncharacterized protein LOC106163737</fullName>
    </submittedName>
</protein>
<dbReference type="InterPro" id="IPR053202">
    <property type="entry name" value="EGF_Rcpt_Signaling_Reg"/>
</dbReference>
<dbReference type="KEGG" id="lak:106163737"/>
<dbReference type="GO" id="GO:0005794">
    <property type="term" value="C:Golgi apparatus"/>
    <property type="evidence" value="ECO:0007669"/>
    <property type="project" value="TreeGrafter"/>
</dbReference>
<dbReference type="GO" id="GO:0006888">
    <property type="term" value="P:endoplasmic reticulum to Golgi vesicle-mediated transport"/>
    <property type="evidence" value="ECO:0007669"/>
    <property type="project" value="TreeGrafter"/>
</dbReference>
<proteinExistence type="predicted"/>
<dbReference type="Gene3D" id="3.40.50.150">
    <property type="entry name" value="Vaccinia Virus protein VP39"/>
    <property type="match status" value="1"/>
</dbReference>
<accession>A0A1S3IHA0</accession>
<dbReference type="AlphaFoldDB" id="A0A1S3IHA0"/>
<dbReference type="GO" id="GO:0005789">
    <property type="term" value="C:endoplasmic reticulum membrane"/>
    <property type="evidence" value="ECO:0007669"/>
    <property type="project" value="TreeGrafter"/>
</dbReference>
<evidence type="ECO:0000313" key="2">
    <source>
        <dbReference type="Proteomes" id="UP000085678"/>
    </source>
</evidence>
<name>A0A1S3IHA0_LINAN</name>
<sequence length="284" mass="32117">MVSNVSPKERHLDSKDLAFTGQLVLTSADLIEDLGSKAVNATDPRLLRLLREKWLLAPSSRPYDLKNPEKEHTSQIGQSQTVDKLLKQRQNGFFVEAGAANGESHSNSLFFERFRNWTGVLVEADPWAFYKITKKHRKSYIINTCLSPRPHPERMEFTYASELGGIGETGHVLPDYAQDAIRGKGFPQCFPIHSILAALGVTHVDYFSLDVEGAEVEILRSFPWEEITVDVWTVEYGVFGSGGGGDTQKRLKGTREIFQKTGLYREVKFRKTQDVLFARREVLI</sequence>
<dbReference type="PANTHER" id="PTHR34009:SF2">
    <property type="entry name" value="PROTEIN STAR"/>
    <property type="match status" value="1"/>
</dbReference>
<keyword evidence="2" id="KW-1185">Reference proteome</keyword>
<feature type="domain" description="Methyltransferase FkbM" evidence="1">
    <location>
        <begin position="97"/>
        <end position="240"/>
    </location>
</feature>
<dbReference type="OrthoDB" id="6352234at2759"/>